<name>A0A163M458_9BACL</name>
<reference evidence="2" key="1">
    <citation type="journal article" date="2016" name="Genome Announc.">
        <title>Draft genomes of two strains of Paenibacillus glucanolyticus with capability to degrade lignocellulose.</title>
        <authorList>
            <person name="Mathews S.L."/>
            <person name="Pawlak J."/>
            <person name="Grunden A.M."/>
        </authorList>
    </citation>
    <scope>NUCLEOTIDE SEQUENCE [LARGE SCALE GENOMIC DNA]</scope>
    <source>
        <strain evidence="2">SLM1</strain>
    </source>
</reference>
<proteinExistence type="predicted"/>
<keyword evidence="3" id="KW-1185">Reference proteome</keyword>
<feature type="coiled-coil region" evidence="1">
    <location>
        <begin position="3"/>
        <end position="30"/>
    </location>
</feature>
<sequence length="96" mass="10427">MLHRKLIRNLAQIRLQLSRLTARVQALQEQVNERQGGPSSSVIALLTGKLNTRLTVETTAGSVFGTLIAIGEDFVQIAEPNGSIAIIPMRSFLSIS</sequence>
<evidence type="ECO:0008006" key="4">
    <source>
        <dbReference type="Google" id="ProtNLM"/>
    </source>
</evidence>
<dbReference type="AlphaFoldDB" id="A0A163M458"/>
<gene>
    <name evidence="2" type="ORF">AWU65_23725</name>
</gene>
<dbReference type="EMBL" id="LWMH01000001">
    <property type="protein sequence ID" value="KZS48727.1"/>
    <property type="molecule type" value="Genomic_DNA"/>
</dbReference>
<accession>A0A163M458</accession>
<keyword evidence="1" id="KW-0175">Coiled coil</keyword>
<organism evidence="2 3">
    <name type="scientific">Paenibacillus glucanolyticus</name>
    <dbReference type="NCBI Taxonomy" id="59843"/>
    <lineage>
        <taxon>Bacteria</taxon>
        <taxon>Bacillati</taxon>
        <taxon>Bacillota</taxon>
        <taxon>Bacilli</taxon>
        <taxon>Bacillales</taxon>
        <taxon>Paenibacillaceae</taxon>
        <taxon>Paenibacillus</taxon>
    </lineage>
</organism>
<dbReference type="Proteomes" id="UP000076796">
    <property type="component" value="Unassembled WGS sequence"/>
</dbReference>
<protein>
    <recommendedName>
        <fullName evidence="4">DUF2642 domain-containing protein</fullName>
    </recommendedName>
</protein>
<evidence type="ECO:0000313" key="2">
    <source>
        <dbReference type="EMBL" id="KZS48727.1"/>
    </source>
</evidence>
<dbReference type="OrthoDB" id="2610541at2"/>
<evidence type="ECO:0000313" key="3">
    <source>
        <dbReference type="Proteomes" id="UP000076796"/>
    </source>
</evidence>
<dbReference type="STRING" id="59843.A3958_22995"/>
<comment type="caution">
    <text evidence="2">The sequence shown here is derived from an EMBL/GenBank/DDBJ whole genome shotgun (WGS) entry which is preliminary data.</text>
</comment>
<evidence type="ECO:0000256" key="1">
    <source>
        <dbReference type="SAM" id="Coils"/>
    </source>
</evidence>